<organism evidence="2 3">
    <name type="scientific">Guptibacillus hwajinpoensis</name>
    <dbReference type="NCBI Taxonomy" id="208199"/>
    <lineage>
        <taxon>Bacteria</taxon>
        <taxon>Bacillati</taxon>
        <taxon>Bacillota</taxon>
        <taxon>Bacilli</taxon>
        <taxon>Bacillales</taxon>
        <taxon>Guptibacillaceae</taxon>
        <taxon>Guptibacillus</taxon>
    </lineage>
</organism>
<gene>
    <name evidence="2" type="ORF">GLW07_21885</name>
</gene>
<accession>A0A845F4S2</accession>
<name>A0A845F4S2_9BACL</name>
<evidence type="ECO:0000313" key="2">
    <source>
        <dbReference type="EMBL" id="MYL65993.1"/>
    </source>
</evidence>
<reference evidence="2 3" key="1">
    <citation type="submission" date="2019-11" db="EMBL/GenBank/DDBJ databases">
        <title>Genome sequences of 17 halophilic strains isolated from different environments.</title>
        <authorList>
            <person name="Furrow R.E."/>
        </authorList>
    </citation>
    <scope>NUCLEOTIDE SEQUENCE [LARGE SCALE GENOMIC DNA]</scope>
    <source>
        <strain evidence="2 3">22506_14_FS</strain>
    </source>
</reference>
<sequence length="226" mass="25744">MARSQLLKDLVGGKESIENILLRVKVILTDFDNATIMNWIDGELEGYKDKKNLPPYRIFKGNIVGTYIVNYTTKYNEQPVPLDFLLPREKIEKLETIEVKDGIQTIQNILQGENRESYGAVIPTAYCHSISKDEFQIAGMRVKTSSTKLDGIVSQVKSKLVKIIMELEKEFENLDDLDIRSQVEENSSVKQVIYNIENIIYDGSIKVGDKNKLDRSGIGHLFGRKE</sequence>
<dbReference type="EMBL" id="WMEY01000013">
    <property type="protein sequence ID" value="MYL65993.1"/>
    <property type="molecule type" value="Genomic_DNA"/>
</dbReference>
<feature type="domain" description="AbiTii" evidence="1">
    <location>
        <begin position="5"/>
        <end position="190"/>
    </location>
</feature>
<dbReference type="InterPro" id="IPR041304">
    <property type="entry name" value="AbiTii"/>
</dbReference>
<dbReference type="Proteomes" id="UP000447833">
    <property type="component" value="Unassembled WGS sequence"/>
</dbReference>
<evidence type="ECO:0000259" key="1">
    <source>
        <dbReference type="Pfam" id="PF18864"/>
    </source>
</evidence>
<protein>
    <recommendedName>
        <fullName evidence="1">AbiTii domain-containing protein</fullName>
    </recommendedName>
</protein>
<dbReference type="AlphaFoldDB" id="A0A845F4S2"/>
<comment type="caution">
    <text evidence="2">The sequence shown here is derived from an EMBL/GenBank/DDBJ whole genome shotgun (WGS) entry which is preliminary data.</text>
</comment>
<dbReference type="RefSeq" id="WP_160921674.1">
    <property type="nucleotide sequence ID" value="NZ_WMEY01000013.1"/>
</dbReference>
<proteinExistence type="predicted"/>
<dbReference type="Pfam" id="PF18864">
    <property type="entry name" value="AbiTii"/>
    <property type="match status" value="1"/>
</dbReference>
<evidence type="ECO:0000313" key="3">
    <source>
        <dbReference type="Proteomes" id="UP000447833"/>
    </source>
</evidence>